<dbReference type="EMBL" id="BIFS01000001">
    <property type="protein sequence ID" value="GCE16915.1"/>
    <property type="molecule type" value="Genomic_DNA"/>
</dbReference>
<dbReference type="GO" id="GO:0005975">
    <property type="term" value="P:carbohydrate metabolic process"/>
    <property type="evidence" value="ECO:0007669"/>
    <property type="project" value="InterPro"/>
</dbReference>
<evidence type="ECO:0000313" key="8">
    <source>
        <dbReference type="EMBL" id="GCE16915.1"/>
    </source>
</evidence>
<feature type="domain" description="Alpha-D-phosphohexomutase alpha/beta/alpha" evidence="7">
    <location>
        <begin position="35"/>
        <end position="145"/>
    </location>
</feature>
<evidence type="ECO:0000256" key="3">
    <source>
        <dbReference type="ARBA" id="ARBA00022553"/>
    </source>
</evidence>
<keyword evidence="4" id="KW-0479">Metal-binding</keyword>
<sequence length="153" mass="16667">MNLLYLVSHSSGKRSEEKVPHITMSTSHATVDPSIFKAYDVRGVYGETLHAETAYRIGRAAAQYLNVPEIAVGRDMRVSSPEIAEALIRGISDQGVNVIDLGQITTDGLYFAVGKFNYSAGAMVTASHNPGKYNGIKVLPRPGFPNQPGYWPR</sequence>
<dbReference type="SUPFAM" id="SSF53738">
    <property type="entry name" value="Phosphoglucomutase, first 3 domains"/>
    <property type="match status" value="1"/>
</dbReference>
<proteinExistence type="inferred from homology"/>
<evidence type="ECO:0000256" key="4">
    <source>
        <dbReference type="ARBA" id="ARBA00022723"/>
    </source>
</evidence>
<dbReference type="InterPro" id="IPR005844">
    <property type="entry name" value="A-D-PHexomutase_a/b/a-I"/>
</dbReference>
<dbReference type="Proteomes" id="UP000287188">
    <property type="component" value="Unassembled WGS sequence"/>
</dbReference>
<gene>
    <name evidence="8" type="ORF">KDK_07150</name>
</gene>
<evidence type="ECO:0000313" key="9">
    <source>
        <dbReference type="Proteomes" id="UP000287188"/>
    </source>
</evidence>
<dbReference type="PANTHER" id="PTHR43771">
    <property type="entry name" value="PHOSPHOMANNOMUTASE"/>
    <property type="match status" value="1"/>
</dbReference>
<dbReference type="GO" id="GO:0046872">
    <property type="term" value="F:metal ion binding"/>
    <property type="evidence" value="ECO:0007669"/>
    <property type="project" value="UniProtKB-KW"/>
</dbReference>
<keyword evidence="9" id="KW-1185">Reference proteome</keyword>
<organism evidence="8 9">
    <name type="scientific">Dictyobacter kobayashii</name>
    <dbReference type="NCBI Taxonomy" id="2014872"/>
    <lineage>
        <taxon>Bacteria</taxon>
        <taxon>Bacillati</taxon>
        <taxon>Chloroflexota</taxon>
        <taxon>Ktedonobacteria</taxon>
        <taxon>Ktedonobacterales</taxon>
        <taxon>Dictyobacteraceae</taxon>
        <taxon>Dictyobacter</taxon>
    </lineage>
</organism>
<keyword evidence="6" id="KW-0413">Isomerase</keyword>
<keyword evidence="5" id="KW-0460">Magnesium</keyword>
<dbReference type="PANTHER" id="PTHR43771:SF1">
    <property type="entry name" value="PHOSPHOMANNOMUTASE"/>
    <property type="match status" value="1"/>
</dbReference>
<evidence type="ECO:0000259" key="7">
    <source>
        <dbReference type="Pfam" id="PF02878"/>
    </source>
</evidence>
<evidence type="ECO:0000256" key="1">
    <source>
        <dbReference type="ARBA" id="ARBA00001946"/>
    </source>
</evidence>
<dbReference type="Pfam" id="PF02878">
    <property type="entry name" value="PGM_PMM_I"/>
    <property type="match status" value="1"/>
</dbReference>
<dbReference type="AlphaFoldDB" id="A0A402ACU5"/>
<keyword evidence="3" id="KW-0597">Phosphoprotein</keyword>
<reference evidence="9" key="1">
    <citation type="submission" date="2018-12" db="EMBL/GenBank/DDBJ databases">
        <title>Tengunoibacter tsumagoiensis gen. nov., sp. nov., Dictyobacter kobayashii sp. nov., D. alpinus sp. nov., and D. joshuensis sp. nov. and description of Dictyobacteraceae fam. nov. within the order Ktedonobacterales isolated from Tengu-no-mugimeshi.</title>
        <authorList>
            <person name="Wang C.M."/>
            <person name="Zheng Y."/>
            <person name="Sakai Y."/>
            <person name="Toyoda A."/>
            <person name="Minakuchi Y."/>
            <person name="Abe K."/>
            <person name="Yokota A."/>
            <person name="Yabe S."/>
        </authorList>
    </citation>
    <scope>NUCLEOTIDE SEQUENCE [LARGE SCALE GENOMIC DNA]</scope>
    <source>
        <strain evidence="9">Uno11</strain>
    </source>
</reference>
<dbReference type="InterPro" id="IPR016055">
    <property type="entry name" value="A-D-PHexomutase_a/b/a-I/II/III"/>
</dbReference>
<accession>A0A402ACU5</accession>
<evidence type="ECO:0000256" key="2">
    <source>
        <dbReference type="ARBA" id="ARBA00010231"/>
    </source>
</evidence>
<comment type="similarity">
    <text evidence="2">Belongs to the phosphohexose mutase family.</text>
</comment>
<comment type="cofactor">
    <cofactor evidence="1">
        <name>Mg(2+)</name>
        <dbReference type="ChEBI" id="CHEBI:18420"/>
    </cofactor>
</comment>
<comment type="caution">
    <text evidence="8">The sequence shown here is derived from an EMBL/GenBank/DDBJ whole genome shotgun (WGS) entry which is preliminary data.</text>
</comment>
<dbReference type="GO" id="GO:0016868">
    <property type="term" value="F:intramolecular phosphotransferase activity"/>
    <property type="evidence" value="ECO:0007669"/>
    <property type="project" value="InterPro"/>
</dbReference>
<dbReference type="Gene3D" id="3.40.120.10">
    <property type="entry name" value="Alpha-D-Glucose-1,6-Bisphosphate, subunit A, domain 3"/>
    <property type="match status" value="1"/>
</dbReference>
<evidence type="ECO:0000256" key="5">
    <source>
        <dbReference type="ARBA" id="ARBA00022842"/>
    </source>
</evidence>
<protein>
    <recommendedName>
        <fullName evidence="7">Alpha-D-phosphohexomutase alpha/beta/alpha domain-containing protein</fullName>
    </recommendedName>
</protein>
<evidence type="ECO:0000256" key="6">
    <source>
        <dbReference type="ARBA" id="ARBA00023235"/>
    </source>
</evidence>
<name>A0A402ACU5_9CHLR</name>